<feature type="compositionally biased region" description="Basic and acidic residues" evidence="1">
    <location>
        <begin position="43"/>
        <end position="53"/>
    </location>
</feature>
<feature type="region of interest" description="Disordered" evidence="1">
    <location>
        <begin position="16"/>
        <end position="79"/>
    </location>
</feature>
<protein>
    <submittedName>
        <fullName evidence="2">Uncharacterized protein</fullName>
    </submittedName>
</protein>
<feature type="region of interest" description="Disordered" evidence="1">
    <location>
        <begin position="129"/>
        <end position="178"/>
    </location>
</feature>
<dbReference type="AlphaFoldDB" id="N1QHC2"/>
<feature type="compositionally biased region" description="Acidic residues" evidence="1">
    <location>
        <begin position="493"/>
        <end position="505"/>
    </location>
</feature>
<dbReference type="EMBL" id="KB456260">
    <property type="protein sequence ID" value="EMF16626.1"/>
    <property type="molecule type" value="Genomic_DNA"/>
</dbReference>
<feature type="compositionally biased region" description="Low complexity" evidence="1">
    <location>
        <begin position="283"/>
        <end position="302"/>
    </location>
</feature>
<reference evidence="2 3" key="1">
    <citation type="journal article" date="2012" name="PLoS Pathog.">
        <title>Diverse lifestyles and strategies of plant pathogenesis encoded in the genomes of eighteen Dothideomycetes fungi.</title>
        <authorList>
            <person name="Ohm R.A."/>
            <person name="Feau N."/>
            <person name="Henrissat B."/>
            <person name="Schoch C.L."/>
            <person name="Horwitz B.A."/>
            <person name="Barry K.W."/>
            <person name="Condon B.J."/>
            <person name="Copeland A.C."/>
            <person name="Dhillon B."/>
            <person name="Glaser F."/>
            <person name="Hesse C.N."/>
            <person name="Kosti I."/>
            <person name="LaButti K."/>
            <person name="Lindquist E.A."/>
            <person name="Lucas S."/>
            <person name="Salamov A.A."/>
            <person name="Bradshaw R.E."/>
            <person name="Ciuffetti L."/>
            <person name="Hamelin R.C."/>
            <person name="Kema G.H.J."/>
            <person name="Lawrence C."/>
            <person name="Scott J.A."/>
            <person name="Spatafora J.W."/>
            <person name="Turgeon B.G."/>
            <person name="de Wit P.J.G.M."/>
            <person name="Zhong S."/>
            <person name="Goodwin S.B."/>
            <person name="Grigoriev I.V."/>
        </authorList>
    </citation>
    <scope>NUCLEOTIDE SEQUENCE [LARGE SCALE GENOMIC DNA]</scope>
    <source>
        <strain evidence="2 3">SO2202</strain>
    </source>
</reference>
<feature type="compositionally biased region" description="Basic residues" evidence="1">
    <location>
        <begin position="463"/>
        <end position="474"/>
    </location>
</feature>
<evidence type="ECO:0000313" key="3">
    <source>
        <dbReference type="Proteomes" id="UP000016931"/>
    </source>
</evidence>
<gene>
    <name evidence="2" type="ORF">SEPMUDRAFT_129537</name>
</gene>
<feature type="region of interest" description="Disordered" evidence="1">
    <location>
        <begin position="434"/>
        <end position="515"/>
    </location>
</feature>
<feature type="region of interest" description="Disordered" evidence="1">
    <location>
        <begin position="775"/>
        <end position="797"/>
    </location>
</feature>
<feature type="non-terminal residue" evidence="2">
    <location>
        <position position="848"/>
    </location>
</feature>
<accession>N1QHC2</accession>
<feature type="compositionally biased region" description="Polar residues" evidence="1">
    <location>
        <begin position="221"/>
        <end position="245"/>
    </location>
</feature>
<dbReference type="eggNOG" id="ENOG502RVZC">
    <property type="taxonomic scope" value="Eukaryota"/>
</dbReference>
<dbReference type="HOGENOM" id="CLU_336372_0_0_1"/>
<proteinExistence type="predicted"/>
<dbReference type="OrthoDB" id="3786440at2759"/>
<feature type="compositionally biased region" description="Basic and acidic residues" evidence="1">
    <location>
        <begin position="310"/>
        <end position="321"/>
    </location>
</feature>
<evidence type="ECO:0000256" key="1">
    <source>
        <dbReference type="SAM" id="MobiDB-lite"/>
    </source>
</evidence>
<keyword evidence="3" id="KW-1185">Reference proteome</keyword>
<feature type="region of interest" description="Disordered" evidence="1">
    <location>
        <begin position="221"/>
        <end position="328"/>
    </location>
</feature>
<sequence>MPTIAEPEARLQVPLQRVVRSPSRRNRDRAAAAASTAKPLQLRGRETSEKSTTLERSMLYNTTSAMSNSRRPAPQYFAAPLSPPPVAPLPQFPTSIPSSAAAISPPAAAKARQNEDFLWTISRTGEAGTVLPPFAEQPRPAPQPPKRRPRTPGEEFRVSPVSTPLRRGLSNSQRSKISRPALVPLATSTVQLPSQQQQQRPTSVLDPHLITAQRFVPTTAPQSPSALFTGESVQQPAVQNSSTTMPAAARLQKSGRGRRSTSKTPAMPYPMIRSHTAPPTYNRTVSSISRSTASSSTSSSSRRTGRSRFTRRDVAARRSLDAHPAAASRLAPTSSIRSALSLADDLSRLKTRSDAIAKPSSAPSTPGSIIKSPFKKSRKGETMSMLLNTGFFPVEELIYGKDVSTVSKLRQSQMYRINLPPRLSFMGDDDVLTALRSPNNSGGGGDSPTDSLSSPKSPTFPRRSYRKARNRRSGMVRSPLTQISENKVASTVDEQDEDEDEEEEGQDRTSSRNTLAAIAEDPAWGDEENIAPEIGSAMPAARAIHLRGGSVVTVTPPEMTAWRCSIYIPGAIKLPKPAIMPRKNSVATLDPFQHAVDDMYQLSLAVPRRRSDDAVVDDICDFFDGFGFDVNIGFDEDCLGFAHVITDEASNIGEVMEEEGEGFSTPTLEPSPIEIEIAKEVLDSTTKAQQAMMQASRRPPPVETEETLRARGIARLSRGSAASISSLSSSFVGPPSPRESLLLGSKAGVRSGSVSLLLPAPEGSMFETVRGKFGTSATAGSAGDAKDSPRSGGRAGFAGITTATTKTATTMATEGPLTTPLLSSSSGFDVQEISVSSAWVAPEVVSKV</sequence>
<feature type="compositionally biased region" description="Polar residues" evidence="1">
    <location>
        <begin position="54"/>
        <end position="70"/>
    </location>
</feature>
<organism evidence="2 3">
    <name type="scientific">Sphaerulina musiva (strain SO2202)</name>
    <name type="common">Poplar stem canker fungus</name>
    <name type="synonym">Septoria musiva</name>
    <dbReference type="NCBI Taxonomy" id="692275"/>
    <lineage>
        <taxon>Eukaryota</taxon>
        <taxon>Fungi</taxon>
        <taxon>Dikarya</taxon>
        <taxon>Ascomycota</taxon>
        <taxon>Pezizomycotina</taxon>
        <taxon>Dothideomycetes</taxon>
        <taxon>Dothideomycetidae</taxon>
        <taxon>Mycosphaerellales</taxon>
        <taxon>Mycosphaerellaceae</taxon>
        <taxon>Sphaerulina</taxon>
    </lineage>
</organism>
<dbReference type="Proteomes" id="UP000016931">
    <property type="component" value="Unassembled WGS sequence"/>
</dbReference>
<name>N1QHC2_SPHMS</name>
<dbReference type="RefSeq" id="XP_016764747.1">
    <property type="nucleotide sequence ID" value="XM_016902294.1"/>
</dbReference>
<dbReference type="STRING" id="692275.N1QHC2"/>
<dbReference type="OMA" id="AIMPRKN"/>
<evidence type="ECO:0000313" key="2">
    <source>
        <dbReference type="EMBL" id="EMF16626.1"/>
    </source>
</evidence>
<feature type="compositionally biased region" description="Polar residues" evidence="1">
    <location>
        <begin position="479"/>
        <end position="489"/>
    </location>
</feature>
<dbReference type="GeneID" id="27899431"/>